<dbReference type="Gene3D" id="1.10.530.10">
    <property type="match status" value="1"/>
</dbReference>
<reference evidence="1 2" key="1">
    <citation type="submission" date="2019-07" db="EMBL/GenBank/DDBJ databases">
        <title>Genomic Encyclopedia of Archaeal and Bacterial Type Strains, Phase II (KMG-II): from individual species to whole genera.</title>
        <authorList>
            <person name="Goeker M."/>
        </authorList>
    </citation>
    <scope>NUCLEOTIDE SEQUENCE [LARGE SCALE GENOMIC DNA]</scope>
    <source>
        <strain evidence="1 2">ATCC BAA-1139</strain>
    </source>
</reference>
<organism evidence="1 2">
    <name type="scientific">Geobacter argillaceus</name>
    <dbReference type="NCBI Taxonomy" id="345631"/>
    <lineage>
        <taxon>Bacteria</taxon>
        <taxon>Pseudomonadati</taxon>
        <taxon>Thermodesulfobacteriota</taxon>
        <taxon>Desulfuromonadia</taxon>
        <taxon>Geobacterales</taxon>
        <taxon>Geobacteraceae</taxon>
        <taxon>Geobacter</taxon>
    </lineage>
</organism>
<dbReference type="SUPFAM" id="SSF53955">
    <property type="entry name" value="Lysozyme-like"/>
    <property type="match status" value="1"/>
</dbReference>
<gene>
    <name evidence="1" type="ORF">JN12_00686</name>
</gene>
<evidence type="ECO:0000313" key="2">
    <source>
        <dbReference type="Proteomes" id="UP000319449"/>
    </source>
</evidence>
<dbReference type="EMBL" id="VLLN01000003">
    <property type="protein sequence ID" value="TWJ32711.1"/>
    <property type="molecule type" value="Genomic_DNA"/>
</dbReference>
<name>A0A562WRH0_9BACT</name>
<proteinExistence type="predicted"/>
<protein>
    <recommendedName>
        <fullName evidence="3">Transglycosylase-like protein with SLT domain</fullName>
    </recommendedName>
</protein>
<dbReference type="InterPro" id="IPR023346">
    <property type="entry name" value="Lysozyme-like_dom_sf"/>
</dbReference>
<accession>A0A562WRH0</accession>
<sequence length="213" mass="23450">MRIALIIAGLLSLIVVSTNQAYVRQDSRPTDSAAVELYRGELQIIEKGTSLEERWRQVPAIAAAFARRTDEKRAWHLAKLCYLKTLGTTFIPLDLAEIALAETGGHGLVGKSVSPRGALGVWQLMPVRAKSHGYAPEEMADDAKCADAAVRELLCKMAMAGGNLPLAKRYYCGTGAEARMYAVRIRQYHRELMSEMQSLTTRQAVIGINQFPS</sequence>
<comment type="caution">
    <text evidence="1">The sequence shown here is derived from an EMBL/GenBank/DDBJ whole genome shotgun (WGS) entry which is preliminary data.</text>
</comment>
<dbReference type="AlphaFoldDB" id="A0A562WRH0"/>
<evidence type="ECO:0008006" key="3">
    <source>
        <dbReference type="Google" id="ProtNLM"/>
    </source>
</evidence>
<dbReference type="Proteomes" id="UP000319449">
    <property type="component" value="Unassembled WGS sequence"/>
</dbReference>
<dbReference type="OrthoDB" id="9815002at2"/>
<keyword evidence="2" id="KW-1185">Reference proteome</keyword>
<evidence type="ECO:0000313" key="1">
    <source>
        <dbReference type="EMBL" id="TWJ32711.1"/>
    </source>
</evidence>